<name>A0AAD6VKY6_9AGAR</name>
<reference evidence="1" key="1">
    <citation type="submission" date="2023-03" db="EMBL/GenBank/DDBJ databases">
        <title>Massive genome expansion in bonnet fungi (Mycena s.s.) driven by repeated elements and novel gene families across ecological guilds.</title>
        <authorList>
            <consortium name="Lawrence Berkeley National Laboratory"/>
            <person name="Harder C.B."/>
            <person name="Miyauchi S."/>
            <person name="Viragh M."/>
            <person name="Kuo A."/>
            <person name="Thoen E."/>
            <person name="Andreopoulos B."/>
            <person name="Lu D."/>
            <person name="Skrede I."/>
            <person name="Drula E."/>
            <person name="Henrissat B."/>
            <person name="Morin E."/>
            <person name="Kohler A."/>
            <person name="Barry K."/>
            <person name="LaButti K."/>
            <person name="Morin E."/>
            <person name="Salamov A."/>
            <person name="Lipzen A."/>
            <person name="Mereny Z."/>
            <person name="Hegedus B."/>
            <person name="Baldrian P."/>
            <person name="Stursova M."/>
            <person name="Weitz H."/>
            <person name="Taylor A."/>
            <person name="Grigoriev I.V."/>
            <person name="Nagy L.G."/>
            <person name="Martin F."/>
            <person name="Kauserud H."/>
        </authorList>
    </citation>
    <scope>NUCLEOTIDE SEQUENCE</scope>
    <source>
        <strain evidence="1">9144</strain>
    </source>
</reference>
<protein>
    <submittedName>
        <fullName evidence="1">Uncharacterized protein</fullName>
    </submittedName>
</protein>
<keyword evidence="2" id="KW-1185">Reference proteome</keyword>
<evidence type="ECO:0000313" key="2">
    <source>
        <dbReference type="Proteomes" id="UP001219525"/>
    </source>
</evidence>
<dbReference type="AlphaFoldDB" id="A0AAD6VKY6"/>
<sequence>MPSRLDQCNQMSFAAARYLRRPSPVRLRPPTPALPQPPAVHPILQSLTPLPPLPTAQLTAPPAACAPSPTCADRRCSRCLRRPPVCARWRRRRRRRDGHDATGSHGRGSDRVWLAASVFLNLKAEQTLVFSSHLLATIFPPTNPATCVAALNVDVSSLSTTQRSTSQPLLPRLRVQDVTSPASLLRSATLRVVDVAQPASPPPRFRRPVQPPPRARSFSTRRFTALQRPAPPTHACEGSFLAARALRVGYYRDIACGSPLLVAARWRIWAPTACTAPGTGVAESLRPTLSYLNALYST</sequence>
<evidence type="ECO:0000313" key="1">
    <source>
        <dbReference type="EMBL" id="KAJ7212617.1"/>
    </source>
</evidence>
<proteinExistence type="predicted"/>
<dbReference type="EMBL" id="JARJCW010000023">
    <property type="protein sequence ID" value="KAJ7212617.1"/>
    <property type="molecule type" value="Genomic_DNA"/>
</dbReference>
<accession>A0AAD6VKY6</accession>
<comment type="caution">
    <text evidence="1">The sequence shown here is derived from an EMBL/GenBank/DDBJ whole genome shotgun (WGS) entry which is preliminary data.</text>
</comment>
<dbReference type="Proteomes" id="UP001219525">
    <property type="component" value="Unassembled WGS sequence"/>
</dbReference>
<gene>
    <name evidence="1" type="ORF">GGX14DRAFT_393518</name>
</gene>
<organism evidence="1 2">
    <name type="scientific">Mycena pura</name>
    <dbReference type="NCBI Taxonomy" id="153505"/>
    <lineage>
        <taxon>Eukaryota</taxon>
        <taxon>Fungi</taxon>
        <taxon>Dikarya</taxon>
        <taxon>Basidiomycota</taxon>
        <taxon>Agaricomycotina</taxon>
        <taxon>Agaricomycetes</taxon>
        <taxon>Agaricomycetidae</taxon>
        <taxon>Agaricales</taxon>
        <taxon>Marasmiineae</taxon>
        <taxon>Mycenaceae</taxon>
        <taxon>Mycena</taxon>
    </lineage>
</organism>